<evidence type="ECO:0000313" key="8">
    <source>
        <dbReference type="Proteomes" id="UP001627154"/>
    </source>
</evidence>
<evidence type="ECO:0000259" key="6">
    <source>
        <dbReference type="Pfam" id="PF00182"/>
    </source>
</evidence>
<dbReference type="EMBL" id="JBJJXI010000111">
    <property type="protein sequence ID" value="KAL3391185.1"/>
    <property type="molecule type" value="Genomic_DNA"/>
</dbReference>
<proteinExistence type="predicted"/>
<accession>A0ABD2WEQ1</accession>
<reference evidence="7 8" key="1">
    <citation type="journal article" date="2024" name="bioRxiv">
        <title>A reference genome for Trichogramma kaykai: A tiny desert-dwelling parasitoid wasp with competing sex-ratio distorters.</title>
        <authorList>
            <person name="Culotta J."/>
            <person name="Lindsey A.R."/>
        </authorList>
    </citation>
    <scope>NUCLEOTIDE SEQUENCE [LARGE SCALE GENOMIC DNA]</scope>
    <source>
        <strain evidence="7 8">KSX58</strain>
    </source>
</reference>
<dbReference type="Gene3D" id="1.10.530.10">
    <property type="match status" value="1"/>
</dbReference>
<comment type="caution">
    <text evidence="7">The sequence shown here is derived from an EMBL/GenBank/DDBJ whole genome shotgun (WGS) entry which is preliminary data.</text>
</comment>
<keyword evidence="1" id="KW-0378">Hydrolase</keyword>
<keyword evidence="5" id="KW-0732">Signal</keyword>
<evidence type="ECO:0000256" key="4">
    <source>
        <dbReference type="ARBA" id="ARBA00023326"/>
    </source>
</evidence>
<dbReference type="Pfam" id="PF00182">
    <property type="entry name" value="Glyco_hydro_19"/>
    <property type="match status" value="1"/>
</dbReference>
<feature type="chain" id="PRO_5044857089" description="Glycoside hydrolase family 19 catalytic domain-containing protein" evidence="5">
    <location>
        <begin position="19"/>
        <end position="215"/>
    </location>
</feature>
<keyword evidence="4" id="KW-0624">Polysaccharide degradation</keyword>
<keyword evidence="3" id="KW-0326">Glycosidase</keyword>
<feature type="signal peptide" evidence="5">
    <location>
        <begin position="1"/>
        <end position="18"/>
    </location>
</feature>
<evidence type="ECO:0000256" key="1">
    <source>
        <dbReference type="ARBA" id="ARBA00022801"/>
    </source>
</evidence>
<keyword evidence="2" id="KW-0119">Carbohydrate metabolism</keyword>
<dbReference type="AlphaFoldDB" id="A0ABD2WEQ1"/>
<evidence type="ECO:0000313" key="7">
    <source>
        <dbReference type="EMBL" id="KAL3391185.1"/>
    </source>
</evidence>
<keyword evidence="8" id="KW-1185">Reference proteome</keyword>
<dbReference type="InterPro" id="IPR000726">
    <property type="entry name" value="Glyco_hydro_19_cat"/>
</dbReference>
<dbReference type="SUPFAM" id="SSF53955">
    <property type="entry name" value="Lysozyme-like"/>
    <property type="match status" value="1"/>
</dbReference>
<protein>
    <recommendedName>
        <fullName evidence="6">Glycoside hydrolase family 19 catalytic domain-containing protein</fullName>
    </recommendedName>
</protein>
<dbReference type="PANTHER" id="PTHR22595:SF197">
    <property type="entry name" value="CHITINASE FAMILY PROTEIN"/>
    <property type="match status" value="1"/>
</dbReference>
<evidence type="ECO:0000256" key="2">
    <source>
        <dbReference type="ARBA" id="ARBA00023277"/>
    </source>
</evidence>
<dbReference type="InterPro" id="IPR023346">
    <property type="entry name" value="Lysozyme-like_dom_sf"/>
</dbReference>
<dbReference type="CDD" id="cd00325">
    <property type="entry name" value="chitinase_GH19"/>
    <property type="match status" value="1"/>
</dbReference>
<sequence>MEIKLFALLLCLISLSCAASISRTDFNEVLKKTGYPAASNSDVYKYFAETTSKFSREETAMQLSHLLIESAGFVFKEEQACLRGNRCAGKYKDSVGLPGKNYHGRGYIQLSWGANYKAVSMGLGMGDKLLRNPELVSQDIKTSMHVSVWYWGKRVKTRLTGPNKNNFGVTTKAINGIECTNASLRKKAQDRYRVYLKVAKILKIQDKAKENGCYS</sequence>
<dbReference type="GO" id="GO:0016798">
    <property type="term" value="F:hydrolase activity, acting on glycosyl bonds"/>
    <property type="evidence" value="ECO:0007669"/>
    <property type="project" value="UniProtKB-KW"/>
</dbReference>
<feature type="domain" description="Glycoside hydrolase family 19 catalytic" evidence="6">
    <location>
        <begin position="32"/>
        <end position="152"/>
    </location>
</feature>
<dbReference type="Proteomes" id="UP001627154">
    <property type="component" value="Unassembled WGS sequence"/>
</dbReference>
<gene>
    <name evidence="7" type="ORF">TKK_013934</name>
</gene>
<evidence type="ECO:0000256" key="3">
    <source>
        <dbReference type="ARBA" id="ARBA00023295"/>
    </source>
</evidence>
<dbReference type="PROSITE" id="PS51257">
    <property type="entry name" value="PROKAR_LIPOPROTEIN"/>
    <property type="match status" value="1"/>
</dbReference>
<dbReference type="PANTHER" id="PTHR22595">
    <property type="entry name" value="CHITINASE-RELATED"/>
    <property type="match status" value="1"/>
</dbReference>
<evidence type="ECO:0000256" key="5">
    <source>
        <dbReference type="SAM" id="SignalP"/>
    </source>
</evidence>
<organism evidence="7 8">
    <name type="scientific">Trichogramma kaykai</name>
    <dbReference type="NCBI Taxonomy" id="54128"/>
    <lineage>
        <taxon>Eukaryota</taxon>
        <taxon>Metazoa</taxon>
        <taxon>Ecdysozoa</taxon>
        <taxon>Arthropoda</taxon>
        <taxon>Hexapoda</taxon>
        <taxon>Insecta</taxon>
        <taxon>Pterygota</taxon>
        <taxon>Neoptera</taxon>
        <taxon>Endopterygota</taxon>
        <taxon>Hymenoptera</taxon>
        <taxon>Apocrita</taxon>
        <taxon>Proctotrupomorpha</taxon>
        <taxon>Chalcidoidea</taxon>
        <taxon>Trichogrammatidae</taxon>
        <taxon>Trichogramma</taxon>
    </lineage>
</organism>
<name>A0ABD2WEQ1_9HYME</name>
<dbReference type="GO" id="GO:0000272">
    <property type="term" value="P:polysaccharide catabolic process"/>
    <property type="evidence" value="ECO:0007669"/>
    <property type="project" value="UniProtKB-KW"/>
</dbReference>